<accession>A0A7J4IVX9</accession>
<organism evidence="1 2">
    <name type="scientific">Candidatus Iainarchaeum sp</name>
    <dbReference type="NCBI Taxonomy" id="3101447"/>
    <lineage>
        <taxon>Archaea</taxon>
        <taxon>Candidatus Iainarchaeota</taxon>
        <taxon>Candidatus Iainarchaeia</taxon>
        <taxon>Candidatus Iainarchaeales</taxon>
        <taxon>Candidatus Iainarchaeaceae</taxon>
        <taxon>Candidatus Iainarchaeum</taxon>
    </lineage>
</organism>
<dbReference type="Proteomes" id="UP000577419">
    <property type="component" value="Unassembled WGS sequence"/>
</dbReference>
<comment type="caution">
    <text evidence="1">The sequence shown here is derived from an EMBL/GenBank/DDBJ whole genome shotgun (WGS) entry which is preliminary data.</text>
</comment>
<dbReference type="AlphaFoldDB" id="A0A7J4IVX9"/>
<reference evidence="2" key="1">
    <citation type="journal article" date="2020" name="bioRxiv">
        <title>A rank-normalized archaeal taxonomy based on genome phylogeny resolves widespread incomplete and uneven classifications.</title>
        <authorList>
            <person name="Rinke C."/>
            <person name="Chuvochina M."/>
            <person name="Mussig A.J."/>
            <person name="Chaumeil P.-A."/>
            <person name="Waite D.W."/>
            <person name="Whitman W.B."/>
            <person name="Parks D.H."/>
            <person name="Hugenholtz P."/>
        </authorList>
    </citation>
    <scope>NUCLEOTIDE SEQUENCE [LARGE SCALE GENOMIC DNA]</scope>
</reference>
<evidence type="ECO:0000313" key="2">
    <source>
        <dbReference type="Proteomes" id="UP000577419"/>
    </source>
</evidence>
<gene>
    <name evidence="1" type="ORF">HA237_04010</name>
</gene>
<sequence length="252" mass="28956">MVKAKSNGAEFTLNLSKNEAEQLGFSSGKEFDVVKAKEGVWILLEKEAAKTTDELKRADEPIDETEQRIIGYLKKKQLRDRVEGTFEKLLNENELKKFSEMLKQGKVEKFKLNEKYKKAVYQLPEKSKATVKKFDNTEKPFDEFTLEKDGFLVVKNELRAKKLSDELSEQIREGKVRGTKSFDGMFYIIDSALFDSASQSVLAYLKTMKQAQLQELSNSLSLTKTLVKIACTLLAEEGQILEKRRETYRIIE</sequence>
<proteinExistence type="predicted"/>
<evidence type="ECO:0000313" key="1">
    <source>
        <dbReference type="EMBL" id="HIH08509.1"/>
    </source>
</evidence>
<name>A0A7J4IVX9_9ARCH</name>
<protein>
    <submittedName>
        <fullName evidence="1">Uncharacterized protein</fullName>
    </submittedName>
</protein>
<dbReference type="EMBL" id="DUFG01000018">
    <property type="protein sequence ID" value="HIH08509.1"/>
    <property type="molecule type" value="Genomic_DNA"/>
</dbReference>